<evidence type="ECO:0000256" key="5">
    <source>
        <dbReference type="ARBA" id="ARBA00023125"/>
    </source>
</evidence>
<evidence type="ECO:0000259" key="8">
    <source>
        <dbReference type="Pfam" id="PF03167"/>
    </source>
</evidence>
<evidence type="ECO:0000256" key="2">
    <source>
        <dbReference type="ARBA" id="ARBA00007889"/>
    </source>
</evidence>
<evidence type="ECO:0000256" key="1">
    <source>
        <dbReference type="ARBA" id="ARBA00004123"/>
    </source>
</evidence>
<dbReference type="Pfam" id="PF03167">
    <property type="entry name" value="UDG"/>
    <property type="match status" value="1"/>
</dbReference>
<dbReference type="Gene3D" id="3.40.470.10">
    <property type="entry name" value="Uracil-DNA glycosylase-like domain"/>
    <property type="match status" value="1"/>
</dbReference>
<dbReference type="PANTHER" id="PTHR13235:SF2">
    <property type="entry name" value="SINGLE-STRAND SELECTIVE MONOFUNCTIONAL URACIL DNA GLYCOSYLASE"/>
    <property type="match status" value="1"/>
</dbReference>
<dbReference type="InterPro" id="IPR039134">
    <property type="entry name" value="SMUG1"/>
</dbReference>
<accession>A0ABP0EYK1</accession>
<protein>
    <recommendedName>
        <fullName evidence="8">Uracil-DNA glycosylase-like domain-containing protein</fullName>
    </recommendedName>
</protein>
<dbReference type="SUPFAM" id="SSF52141">
    <property type="entry name" value="Uracil-DNA glycosylase-like"/>
    <property type="match status" value="1"/>
</dbReference>
<dbReference type="InterPro" id="IPR036895">
    <property type="entry name" value="Uracil-DNA_glycosylase-like_sf"/>
</dbReference>
<keyword evidence="7" id="KW-0539">Nucleus</keyword>
<reference evidence="9 10" key="1">
    <citation type="submission" date="2024-02" db="EMBL/GenBank/DDBJ databases">
        <authorList>
            <person name="Daric V."/>
            <person name="Darras S."/>
        </authorList>
    </citation>
    <scope>NUCLEOTIDE SEQUENCE [LARGE SCALE GENOMIC DNA]</scope>
</reference>
<name>A0ABP0EYK1_CLALP</name>
<dbReference type="EMBL" id="CAWYQH010000001">
    <property type="protein sequence ID" value="CAK8671250.1"/>
    <property type="molecule type" value="Genomic_DNA"/>
</dbReference>
<comment type="subcellular location">
    <subcellularLocation>
        <location evidence="1">Nucleus</location>
    </subcellularLocation>
</comment>
<evidence type="ECO:0000313" key="9">
    <source>
        <dbReference type="EMBL" id="CAK8671250.1"/>
    </source>
</evidence>
<dbReference type="CDD" id="cd19374">
    <property type="entry name" value="UDG-F3_SMUG1-like"/>
    <property type="match status" value="1"/>
</dbReference>
<keyword evidence="5" id="KW-0238">DNA-binding</keyword>
<keyword evidence="4" id="KW-0378">Hydrolase</keyword>
<organism evidence="9 10">
    <name type="scientific">Clavelina lepadiformis</name>
    <name type="common">Light-bulb sea squirt</name>
    <name type="synonym">Ascidia lepadiformis</name>
    <dbReference type="NCBI Taxonomy" id="159417"/>
    <lineage>
        <taxon>Eukaryota</taxon>
        <taxon>Metazoa</taxon>
        <taxon>Chordata</taxon>
        <taxon>Tunicata</taxon>
        <taxon>Ascidiacea</taxon>
        <taxon>Aplousobranchia</taxon>
        <taxon>Clavelinidae</taxon>
        <taxon>Clavelina</taxon>
    </lineage>
</organism>
<keyword evidence="6" id="KW-0234">DNA repair</keyword>
<feature type="domain" description="Uracil-DNA glycosylase-like" evidence="8">
    <location>
        <begin position="218"/>
        <end position="391"/>
    </location>
</feature>
<evidence type="ECO:0000256" key="4">
    <source>
        <dbReference type="ARBA" id="ARBA00022801"/>
    </source>
</evidence>
<keyword evidence="3" id="KW-0227">DNA damage</keyword>
<evidence type="ECO:0000313" key="10">
    <source>
        <dbReference type="Proteomes" id="UP001642483"/>
    </source>
</evidence>
<gene>
    <name evidence="9" type="ORF">CVLEPA_LOCUS301</name>
</gene>
<evidence type="ECO:0000256" key="3">
    <source>
        <dbReference type="ARBA" id="ARBA00022763"/>
    </source>
</evidence>
<proteinExistence type="inferred from homology"/>
<evidence type="ECO:0000256" key="6">
    <source>
        <dbReference type="ARBA" id="ARBA00023204"/>
    </source>
</evidence>
<keyword evidence="10" id="KW-1185">Reference proteome</keyword>
<comment type="caution">
    <text evidence="9">The sequence shown here is derived from an EMBL/GenBank/DDBJ whole genome shotgun (WGS) entry which is preliminary data.</text>
</comment>
<evidence type="ECO:0000256" key="7">
    <source>
        <dbReference type="ARBA" id="ARBA00023242"/>
    </source>
</evidence>
<dbReference type="InterPro" id="IPR005122">
    <property type="entry name" value="Uracil-DNA_glycosylase-like"/>
</dbReference>
<dbReference type="PANTHER" id="PTHR13235">
    <property type="entry name" value="SINGLE-STRAND SELECTIVE MONOFUNCTIONAL URACIL DNA GLYCOSYLASE"/>
    <property type="match status" value="1"/>
</dbReference>
<dbReference type="Proteomes" id="UP001642483">
    <property type="component" value="Unassembled WGS sequence"/>
</dbReference>
<comment type="similarity">
    <text evidence="2">Belongs to the uracil-DNA glycosylase (UDG) superfamily. SMUG1 family.</text>
</comment>
<sequence length="418" mass="46512">MDGYFNGAIEKQAIQQHLGPGFNFSSFSNISQTTSTVDQAYSKQTEAGIPQDYFNDEPRWKDNKQGSSMAFASAYNLYNNNLPGTLIATQQQAATSELDVLPATQLPNQLFSASVQVNRLMQQNMSTDNTSSSFTSQEQQILSQHQELDSQQEQVILGNDIEEENFNSQLVLAFLWIEAKLCAQLKCLKFCERVTSIYNPLEYASDPHAHYVSKYCGTKTVLFLGMNPGPFGMAQNGVPFGDTRYVREWLKISGQVHPPANENSKRPIYGLNCSKSEVSGARFWGFIAKTSGSPEIFFQNCFVHNYCPLVFMTKTGKNIIPAALPASDRHALEDMCDVALLQCIRVLRCQVVVAIGKYAAERAQHVLQTSGDASSASIRVERILHPSPASPQANTGWEEVVTRQLREMGIMHYLQHPG</sequence>